<dbReference type="InterPro" id="IPR013761">
    <property type="entry name" value="SAM/pointed_sf"/>
</dbReference>
<dbReference type="PANTHER" id="PTHR46270:SF2">
    <property type="entry name" value="TIR DOMAIN-CONTAINING PROTEIN"/>
    <property type="match status" value="1"/>
</dbReference>
<dbReference type="InterPro" id="IPR016024">
    <property type="entry name" value="ARM-type_fold"/>
</dbReference>
<dbReference type="SMART" id="SM00255">
    <property type="entry name" value="TIR"/>
    <property type="match status" value="1"/>
</dbReference>
<evidence type="ECO:0000313" key="3">
    <source>
        <dbReference type="EMBL" id="KAF6031536.1"/>
    </source>
</evidence>
<organism evidence="3 4">
    <name type="scientific">Bugula neritina</name>
    <name type="common">Brown bryozoan</name>
    <name type="synonym">Sertularia neritina</name>
    <dbReference type="NCBI Taxonomy" id="10212"/>
    <lineage>
        <taxon>Eukaryota</taxon>
        <taxon>Metazoa</taxon>
        <taxon>Spiralia</taxon>
        <taxon>Lophotrochozoa</taxon>
        <taxon>Bryozoa</taxon>
        <taxon>Gymnolaemata</taxon>
        <taxon>Cheilostomatida</taxon>
        <taxon>Flustrina</taxon>
        <taxon>Buguloidea</taxon>
        <taxon>Bugulidae</taxon>
        <taxon>Bugula</taxon>
    </lineage>
</organism>
<evidence type="ECO:0000259" key="2">
    <source>
        <dbReference type="SMART" id="SM00255"/>
    </source>
</evidence>
<dbReference type="AlphaFoldDB" id="A0A7J7K1R3"/>
<comment type="caution">
    <text evidence="3">The sequence shown here is derived from an EMBL/GenBank/DDBJ whole genome shotgun (WGS) entry which is preliminary data.</text>
</comment>
<dbReference type="SUPFAM" id="SSF48371">
    <property type="entry name" value="ARM repeat"/>
    <property type="match status" value="1"/>
</dbReference>
<keyword evidence="4" id="KW-1185">Reference proteome</keyword>
<dbReference type="InterPro" id="IPR011989">
    <property type="entry name" value="ARM-like"/>
</dbReference>
<evidence type="ECO:0000256" key="1">
    <source>
        <dbReference type="SAM" id="MobiDB-lite"/>
    </source>
</evidence>
<proteinExistence type="predicted"/>
<dbReference type="SUPFAM" id="SSF47769">
    <property type="entry name" value="SAM/Pointed domain"/>
    <property type="match status" value="1"/>
</dbReference>
<evidence type="ECO:0000313" key="4">
    <source>
        <dbReference type="Proteomes" id="UP000593567"/>
    </source>
</evidence>
<feature type="domain" description="TIR" evidence="2">
    <location>
        <begin position="679"/>
        <end position="812"/>
    </location>
</feature>
<dbReference type="Gene3D" id="1.25.10.10">
    <property type="entry name" value="Leucine-rich Repeat Variant"/>
    <property type="match status" value="1"/>
</dbReference>
<dbReference type="InterPro" id="IPR035897">
    <property type="entry name" value="Toll_tir_struct_dom_sf"/>
</dbReference>
<dbReference type="InterPro" id="IPR000157">
    <property type="entry name" value="TIR_dom"/>
</dbReference>
<dbReference type="Gene3D" id="1.10.150.50">
    <property type="entry name" value="Transcription Factor, Ets-1"/>
    <property type="match status" value="1"/>
</dbReference>
<reference evidence="3" key="1">
    <citation type="submission" date="2020-06" db="EMBL/GenBank/DDBJ databases">
        <title>Draft genome of Bugula neritina, a colonial animal packing powerful symbionts and potential medicines.</title>
        <authorList>
            <person name="Rayko M."/>
        </authorList>
    </citation>
    <scope>NUCLEOTIDE SEQUENCE [LARGE SCALE GENOMIC DNA]</scope>
    <source>
        <strain evidence="3">Kwan_BN1</strain>
    </source>
</reference>
<dbReference type="SUPFAM" id="SSF52200">
    <property type="entry name" value="Toll/Interleukin receptor TIR domain"/>
    <property type="match status" value="1"/>
</dbReference>
<protein>
    <recommendedName>
        <fullName evidence="2">TIR domain-containing protein</fullName>
    </recommendedName>
</protein>
<sequence>MAQLHIICKFILTLSCTPRMKGVINYNSSRYSIENEFEFDLAYKALPENGCDGDSPQPGRVSFPINSETEDSAAERNGVDIYSEADNSLTDKSLAEELSDGEKLPVSRRMDHQLSFSNDSCHTYRFDGFGSHMTSYKFEDVYVVDSYGPMIYKIDKEKKLKQLIIIDPSYTIVGISASKQIIYVHVMDVTEYLRFIHIYQSNGEFVRKLETSNVLGASIALIKNKLIISSRDKLAVYSSDGLHVKDIFQTRRCIRKLKRMKAPKRTEEWDPPSCLTDGSNEQIPRDYIHQWRVTEANKEQRITEILYTLNLLKNKGMAELISNPQKYERDFYLLCKGTFKVHNNKYVNRQLILQALIDGGVIELAKDYWNAIVQEFELKKQDCDEKLVTAGQLWKSFTETQKHLVHSLMNWYNLLIIFWNGSDMKIDEILKVLYEGVIEFILQSLDKYLSPLEVDSNHPQHKLVTAALGIIHNFCNKYDTCLADLRQREALRIAAQYRRCGTSTLKTKSILSCSYLLTEQDGSSTTAIIELDETDIEFVIKVLRDALNNTNEHSRKYGYHADELIAGLNNIAVVDANKSKLVKAGVLPLYVEALGRNKPGLQEAAAKGIWALAFDEESKNMIKQEPGCMGELHKLADSQIPALKSAAGGAIWKVEGETQRLQKVSSKTDTSDETGEKKIQHIMISYQWDVQTEVLKIRKRLKEAGYRVWIDVEHMSGSTLQSMAKAVESSALFVPILTEKYKASSAGRQEIEYAHHLQKKIIPIRLQPKYRPDGWLGFLLGSTYFYDLSKKADYENKFQSFLQAAGEDGKIRPGEDENPVIEIEEEEVVESAANTAALPTAPAQLQPYSALLQRSDSLITGSKAEFNIASLNCQGWTSERVGQWLTEYQLSEYIDKFSGIDGALLAELAAMRVMSPDVYYDLMKSEYHMPLLHLLRLNLAIRKLICM</sequence>
<gene>
    <name evidence="3" type="ORF">EB796_010168</name>
</gene>
<dbReference type="Proteomes" id="UP000593567">
    <property type="component" value="Unassembled WGS sequence"/>
</dbReference>
<dbReference type="Pfam" id="PF13676">
    <property type="entry name" value="TIR_2"/>
    <property type="match status" value="1"/>
</dbReference>
<dbReference type="GO" id="GO:0007165">
    <property type="term" value="P:signal transduction"/>
    <property type="evidence" value="ECO:0007669"/>
    <property type="project" value="InterPro"/>
</dbReference>
<feature type="region of interest" description="Disordered" evidence="1">
    <location>
        <begin position="53"/>
        <end position="78"/>
    </location>
</feature>
<name>A0A7J7K1R3_BUGNE</name>
<accession>A0A7J7K1R3</accession>
<dbReference type="OrthoDB" id="9978456at2759"/>
<dbReference type="PANTHER" id="PTHR46270">
    <property type="entry name" value="ARMADILLO-TYPE FOLD-RELATED"/>
    <property type="match status" value="1"/>
</dbReference>
<dbReference type="Gene3D" id="3.40.50.10140">
    <property type="entry name" value="Toll/interleukin-1 receptor homology (TIR) domain"/>
    <property type="match status" value="1"/>
</dbReference>
<dbReference type="EMBL" id="VXIV02001593">
    <property type="protein sequence ID" value="KAF6031536.1"/>
    <property type="molecule type" value="Genomic_DNA"/>
</dbReference>